<evidence type="ECO:0000313" key="3">
    <source>
        <dbReference type="Proteomes" id="UP000324022"/>
    </source>
</evidence>
<protein>
    <submittedName>
        <fullName evidence="2">Uncharacterized protein</fullName>
    </submittedName>
</protein>
<evidence type="ECO:0000313" key="2">
    <source>
        <dbReference type="EMBL" id="SPO26183.1"/>
    </source>
</evidence>
<reference evidence="2 3" key="1">
    <citation type="submission" date="2018-03" db="EMBL/GenBank/DDBJ databases">
        <authorList>
            <person name="Guldener U."/>
        </authorList>
    </citation>
    <scope>NUCLEOTIDE SEQUENCE [LARGE SCALE GENOMIC DNA]</scope>
    <source>
        <strain evidence="2 3">NBRC100155</strain>
    </source>
</reference>
<feature type="compositionally biased region" description="Basic and acidic residues" evidence="1">
    <location>
        <begin position="116"/>
        <end position="136"/>
    </location>
</feature>
<organism evidence="2 3">
    <name type="scientific">Ustilago trichophora</name>
    <dbReference type="NCBI Taxonomy" id="86804"/>
    <lineage>
        <taxon>Eukaryota</taxon>
        <taxon>Fungi</taxon>
        <taxon>Dikarya</taxon>
        <taxon>Basidiomycota</taxon>
        <taxon>Ustilaginomycotina</taxon>
        <taxon>Ustilaginomycetes</taxon>
        <taxon>Ustilaginales</taxon>
        <taxon>Ustilaginaceae</taxon>
        <taxon>Ustilago</taxon>
    </lineage>
</organism>
<proteinExistence type="predicted"/>
<feature type="compositionally biased region" description="Basic and acidic residues" evidence="1">
    <location>
        <begin position="160"/>
        <end position="180"/>
    </location>
</feature>
<name>A0A5C3E658_9BASI</name>
<feature type="compositionally biased region" description="Basic and acidic residues" evidence="1">
    <location>
        <begin position="143"/>
        <end position="152"/>
    </location>
</feature>
<evidence type="ECO:0000256" key="1">
    <source>
        <dbReference type="SAM" id="MobiDB-lite"/>
    </source>
</evidence>
<feature type="region of interest" description="Disordered" evidence="1">
    <location>
        <begin position="1"/>
        <end position="60"/>
    </location>
</feature>
<keyword evidence="3" id="KW-1185">Reference proteome</keyword>
<gene>
    <name evidence="2" type="ORF">UTRI_02459</name>
</gene>
<sequence length="180" mass="20318">MARHLRSQCCRWPADQPPKSPLSPENVPGWNANWATDRSTRAREKNILNREPRPFSPSCQGRTAEIQLATSWKVGSSVVPSATTSFLAESSRIKCRPFAPAKRDELQKSQLTENGGRLERRPERRIWSTGDLERSVGRSGAAGKKEELERARLGTSSEDLQSRPDVMRSGRRDSPHREEQ</sequence>
<dbReference type="EMBL" id="OOIN01000013">
    <property type="protein sequence ID" value="SPO26183.1"/>
    <property type="molecule type" value="Genomic_DNA"/>
</dbReference>
<feature type="compositionally biased region" description="Basic and acidic residues" evidence="1">
    <location>
        <begin position="38"/>
        <end position="53"/>
    </location>
</feature>
<dbReference type="OrthoDB" id="197676at2759"/>
<dbReference type="Proteomes" id="UP000324022">
    <property type="component" value="Unassembled WGS sequence"/>
</dbReference>
<accession>A0A5C3E658</accession>
<dbReference type="AlphaFoldDB" id="A0A5C3E658"/>
<feature type="region of interest" description="Disordered" evidence="1">
    <location>
        <begin position="97"/>
        <end position="180"/>
    </location>
</feature>